<dbReference type="EMBL" id="EU026118">
    <property type="protein sequence ID" value="ABW74886.1"/>
    <property type="molecule type" value="Genomic_DNA"/>
</dbReference>
<reference evidence="1" key="1">
    <citation type="journal article" date="2008" name="J. Ind. Microbiol. Biotechnol.">
        <title>Identification and organization of genes for diutan polysaccharide synthesis from Sphingomonas sp. ATCC 53159.</title>
        <authorList>
            <person name="Coleman R.J."/>
            <person name="Patel Y.N."/>
            <person name="Harding N.E."/>
        </authorList>
    </citation>
    <scope>NUCLEOTIDE SEQUENCE</scope>
    <source>
        <strain evidence="1">ATCC 53159</strain>
    </source>
</reference>
<dbReference type="SUPFAM" id="SSF56935">
    <property type="entry name" value="Porins"/>
    <property type="match status" value="1"/>
</dbReference>
<name>B4XET5_9SPHN</name>
<sequence length="432" mass="46966">MKPRPGGTFMQVNFNRQARKLGAGNALARGGPVLALLATAAWTQPALAQRQAFESRPSGSERQVDIRATGSLEYDDNVVLNDQRITDGARGDVIASPGLDVTLVLPRATGQLYLTGNVGYRFYKRYTNFNREQISLTGGADQRFASCVVHGEVGYQRHLTDLSSILIQDTTPALNNTEEARQYTADIGCGATYGLRPAVSYTRNEVRNSLAERRYADSNTNTFTAQLGLTSPALGTVAVFGRMSDSSYVHRVLPGITGQDGMKSYAAGVQLERSVANRLHFNGSVNYTEVDPKLASTKGFKGVGFNVSGDYAGDQYSLQLLASRSPQPSLLLFVGYEIVTAVSANATRRLSDRIQISLQGSRTWRELASSRLLTNVPISGNDNTSTLFASATFRPNRRLSFVLGAGLQRRTSNTQLYSYSSKRINLSTSLSL</sequence>
<dbReference type="AlphaFoldDB" id="B4XET5"/>
<organism evidence="1">
    <name type="scientific">Sphingomonas sp. ATCC 53159</name>
    <dbReference type="NCBI Taxonomy" id="194870"/>
    <lineage>
        <taxon>Bacteria</taxon>
        <taxon>Pseudomonadati</taxon>
        <taxon>Pseudomonadota</taxon>
        <taxon>Alphaproteobacteria</taxon>
        <taxon>Sphingomonadales</taxon>
        <taxon>Sphingomonadaceae</taxon>
        <taxon>Sphingomonas</taxon>
    </lineage>
</organism>
<gene>
    <name evidence="1" type="primary">dpsF</name>
</gene>
<accession>B4XET5</accession>
<evidence type="ECO:0000313" key="1">
    <source>
        <dbReference type="EMBL" id="ABW74886.1"/>
    </source>
</evidence>
<protein>
    <submittedName>
        <fullName evidence="1">Polysaccharide synthesis protein</fullName>
    </submittedName>
</protein>
<proteinExistence type="predicted"/>